<dbReference type="PANTHER" id="PTHR38444:SF1">
    <property type="entry name" value="ENTEROBACTIN BIOSYNTHESIS PROTEIN YBDZ"/>
    <property type="match status" value="1"/>
</dbReference>
<evidence type="ECO:0000313" key="2">
    <source>
        <dbReference type="EMBL" id="WFP17319.1"/>
    </source>
</evidence>
<sequence>MSALDNENGSFFILTNEKLEKSLWPEFKNVPDGWHVAFGPGTREECLAWVEEGAPVAQNADR</sequence>
<evidence type="ECO:0000259" key="1">
    <source>
        <dbReference type="SMART" id="SM00923"/>
    </source>
</evidence>
<dbReference type="EMBL" id="CP121252">
    <property type="protein sequence ID" value="WFP17319.1"/>
    <property type="molecule type" value="Genomic_DNA"/>
</dbReference>
<dbReference type="PANTHER" id="PTHR38444">
    <property type="entry name" value="ENTEROBACTIN BIOSYNTHESIS PROTEIN YBDZ"/>
    <property type="match status" value="1"/>
</dbReference>
<dbReference type="Proteomes" id="UP001219037">
    <property type="component" value="Chromosome"/>
</dbReference>
<dbReference type="SMART" id="SM00923">
    <property type="entry name" value="MbtH"/>
    <property type="match status" value="1"/>
</dbReference>
<dbReference type="Gene3D" id="3.90.820.10">
    <property type="entry name" value="Structural Genomics, Unknown Function 30-nov-00 1gh9 Mol_id"/>
    <property type="match status" value="1"/>
</dbReference>
<dbReference type="SUPFAM" id="SSF160582">
    <property type="entry name" value="MbtH-like"/>
    <property type="match status" value="1"/>
</dbReference>
<dbReference type="InterPro" id="IPR005153">
    <property type="entry name" value="MbtH-like_dom"/>
</dbReference>
<dbReference type="InterPro" id="IPR038020">
    <property type="entry name" value="MbtH-like_sf"/>
</dbReference>
<proteinExistence type="predicted"/>
<keyword evidence="3" id="KW-1185">Reference proteome</keyword>
<gene>
    <name evidence="2" type="ORF">P8192_04185</name>
</gene>
<dbReference type="Pfam" id="PF03621">
    <property type="entry name" value="MbtH"/>
    <property type="match status" value="1"/>
</dbReference>
<evidence type="ECO:0000313" key="3">
    <source>
        <dbReference type="Proteomes" id="UP001219037"/>
    </source>
</evidence>
<feature type="domain" description="MbtH-like" evidence="1">
    <location>
        <begin position="2"/>
        <end position="52"/>
    </location>
</feature>
<protein>
    <submittedName>
        <fullName evidence="2">MbtH family protein</fullName>
    </submittedName>
</protein>
<name>A0ABY8H843_9MICC</name>
<organism evidence="2 3">
    <name type="scientific">Citricoccus muralis</name>
    <dbReference type="NCBI Taxonomy" id="169134"/>
    <lineage>
        <taxon>Bacteria</taxon>
        <taxon>Bacillati</taxon>
        <taxon>Actinomycetota</taxon>
        <taxon>Actinomycetes</taxon>
        <taxon>Micrococcales</taxon>
        <taxon>Micrococcaceae</taxon>
        <taxon>Citricoccus</taxon>
    </lineage>
</organism>
<dbReference type="RefSeq" id="WP_278158725.1">
    <property type="nucleotide sequence ID" value="NZ_CP121252.1"/>
</dbReference>
<dbReference type="InterPro" id="IPR037407">
    <property type="entry name" value="MLP_fam"/>
</dbReference>
<reference evidence="2 3" key="1">
    <citation type="submission" date="2023-04" db="EMBL/GenBank/DDBJ databases">
        <title>Funneling lignin-derived compounds into biodiesel using alkali-halophilic Citricoccus sp. P2.</title>
        <authorList>
            <person name="Luo C.-B."/>
        </authorList>
    </citation>
    <scope>NUCLEOTIDE SEQUENCE [LARGE SCALE GENOMIC DNA]</scope>
    <source>
        <strain evidence="2 3">P2</strain>
    </source>
</reference>
<accession>A0ABY8H843</accession>